<dbReference type="Proteomes" id="UP000829364">
    <property type="component" value="Chromosome 6"/>
</dbReference>
<dbReference type="EMBL" id="CP086359">
    <property type="protein sequence ID" value="UNI20741.1"/>
    <property type="molecule type" value="Genomic_DNA"/>
</dbReference>
<proteinExistence type="predicted"/>
<dbReference type="GeneID" id="72072780"/>
<gene>
    <name evidence="2" type="ORF">JDV02_010863</name>
</gene>
<feature type="compositionally biased region" description="Basic residues" evidence="1">
    <location>
        <begin position="1"/>
        <end position="13"/>
    </location>
</feature>
<evidence type="ECO:0000313" key="2">
    <source>
        <dbReference type="EMBL" id="UNI20741.1"/>
    </source>
</evidence>
<keyword evidence="3" id="KW-1185">Reference proteome</keyword>
<feature type="compositionally biased region" description="Basic and acidic residues" evidence="1">
    <location>
        <begin position="85"/>
        <end position="109"/>
    </location>
</feature>
<organism evidence="2 3">
    <name type="scientific">Purpureocillium takamizusanense</name>
    <dbReference type="NCBI Taxonomy" id="2060973"/>
    <lineage>
        <taxon>Eukaryota</taxon>
        <taxon>Fungi</taxon>
        <taxon>Dikarya</taxon>
        <taxon>Ascomycota</taxon>
        <taxon>Pezizomycotina</taxon>
        <taxon>Sordariomycetes</taxon>
        <taxon>Hypocreomycetidae</taxon>
        <taxon>Hypocreales</taxon>
        <taxon>Ophiocordycipitaceae</taxon>
        <taxon>Purpureocillium</taxon>
    </lineage>
</organism>
<dbReference type="RefSeq" id="XP_047844222.1">
    <property type="nucleotide sequence ID" value="XM_047992604.1"/>
</dbReference>
<name>A0A9Q8QKA9_9HYPO</name>
<feature type="region of interest" description="Disordered" evidence="1">
    <location>
        <begin position="1"/>
        <end position="34"/>
    </location>
</feature>
<protein>
    <submittedName>
        <fullName evidence="2">Uncharacterized protein</fullName>
    </submittedName>
</protein>
<evidence type="ECO:0000256" key="1">
    <source>
        <dbReference type="SAM" id="MobiDB-lite"/>
    </source>
</evidence>
<reference evidence="2" key="1">
    <citation type="submission" date="2021-11" db="EMBL/GenBank/DDBJ databases">
        <title>Purpureocillium_takamizusanense_genome.</title>
        <authorList>
            <person name="Nguyen N.-H."/>
        </authorList>
    </citation>
    <scope>NUCLEOTIDE SEQUENCE</scope>
    <source>
        <strain evidence="2">PT3</strain>
    </source>
</reference>
<evidence type="ECO:0000313" key="3">
    <source>
        <dbReference type="Proteomes" id="UP000829364"/>
    </source>
</evidence>
<accession>A0A9Q8QKA9</accession>
<dbReference type="AlphaFoldDB" id="A0A9Q8QKA9"/>
<sequence>MASNKHRQGKQTRRGAGGRAGKSRQTAKNEDENAMAKVISSRAAFDGLTPDPMAVNRSKSKRWSQLERKTRALAVRSVIRPPSGGRDRSGRGDVLDGHGAETRRHDMTRGRKRRAR</sequence>
<feature type="region of interest" description="Disordered" evidence="1">
    <location>
        <begin position="46"/>
        <end position="116"/>
    </location>
</feature>
<dbReference type="KEGG" id="ptkz:JDV02_010863"/>